<accession>A0A0V1PYW2</accession>
<evidence type="ECO:0000256" key="2">
    <source>
        <dbReference type="SAM" id="Phobius"/>
    </source>
</evidence>
<feature type="transmembrane region" description="Helical" evidence="2">
    <location>
        <begin position="342"/>
        <end position="366"/>
    </location>
</feature>
<evidence type="ECO:0000313" key="4">
    <source>
        <dbReference type="Proteomes" id="UP000054251"/>
    </source>
</evidence>
<evidence type="ECO:0008006" key="5">
    <source>
        <dbReference type="Google" id="ProtNLM"/>
    </source>
</evidence>
<feature type="transmembrane region" description="Helical" evidence="2">
    <location>
        <begin position="443"/>
        <end position="462"/>
    </location>
</feature>
<feature type="transmembrane region" description="Helical" evidence="2">
    <location>
        <begin position="378"/>
        <end position="397"/>
    </location>
</feature>
<dbReference type="GO" id="GO:0016020">
    <property type="term" value="C:membrane"/>
    <property type="evidence" value="ECO:0007669"/>
    <property type="project" value="UniProtKB-SubCell"/>
</dbReference>
<sequence length="496" mass="53395">MGNQNYKTVNFLAFNFAGFACIALVVFLSSTQPFFLDLVVRVDSKKIGSIIGTLGFIDELTSVVTSPFIGALCDKVNNMVYGTGIRMVGGTRAIEFGGFGLIGISLIGYAKLGNSIDWLYLWRPVFAVGVTGCMSMVTVMLNELSNSDFKLAFWKKQNEVVEHEFEDRETLEADGSYTVEDIPAWEEGNKKHGRYAAFIGISTGLGAIFSVSFFLPMPSKLSDSLSIPIKEGLQLSYLILGFVAIAAGGFLLVTLYDSTRHNESVPHTNRPGYFQLLHEGVLASKGNIKIQLAYLGSFVARSTTVVMSVFIPLLVYNFYYKSGICGSDGDGMPSKQSCRDGYVFAAILTGVAQTVALCSAPLWAWLIDHPLIGSTKSLFISSCLGIIGCFGLCIMGSKSDIYDPRTAGSFIVVSFIGLSQTGVIITSMSFISSLKKTGNSTDTIGSISGLYTLCGGLGILIITKVGGLWSDRWILGPFFVLGLFNLILTVVSAIGL</sequence>
<name>A0A0V1PYW2_9ASCO</name>
<dbReference type="RefSeq" id="XP_015467553.1">
    <property type="nucleotide sequence ID" value="XM_015611644.1"/>
</dbReference>
<feature type="transmembrane region" description="Helical" evidence="2">
    <location>
        <begin position="118"/>
        <end position="141"/>
    </location>
</feature>
<evidence type="ECO:0000313" key="3">
    <source>
        <dbReference type="EMBL" id="KSA01451.1"/>
    </source>
</evidence>
<dbReference type="EMBL" id="LMYN01000053">
    <property type="protein sequence ID" value="KSA01451.1"/>
    <property type="molecule type" value="Genomic_DNA"/>
</dbReference>
<keyword evidence="2" id="KW-0812">Transmembrane</keyword>
<reference evidence="3 4" key="1">
    <citation type="submission" date="2015-11" db="EMBL/GenBank/DDBJ databases">
        <title>The genome of Debaryomyces fabryi.</title>
        <authorList>
            <person name="Tafer H."/>
            <person name="Lopandic K."/>
        </authorList>
    </citation>
    <scope>NUCLEOTIDE SEQUENCE [LARGE SCALE GENOMIC DNA]</scope>
    <source>
        <strain evidence="3 4">CBS 789</strain>
    </source>
</reference>
<dbReference type="SUPFAM" id="SSF103473">
    <property type="entry name" value="MFS general substrate transporter"/>
    <property type="match status" value="2"/>
</dbReference>
<comment type="subcellular location">
    <subcellularLocation>
        <location evidence="1">Membrane</location>
        <topology evidence="1">Multi-pass membrane protein</topology>
    </subcellularLocation>
</comment>
<dbReference type="PROSITE" id="PS51257">
    <property type="entry name" value="PROKAR_LIPOPROTEIN"/>
    <property type="match status" value="1"/>
</dbReference>
<dbReference type="AlphaFoldDB" id="A0A0V1PYW2"/>
<feature type="transmembrane region" description="Helical" evidence="2">
    <location>
        <begin position="409"/>
        <end position="431"/>
    </location>
</feature>
<keyword evidence="2" id="KW-1133">Transmembrane helix</keyword>
<dbReference type="GeneID" id="26839823"/>
<feature type="transmembrane region" description="Helical" evidence="2">
    <location>
        <begin position="93"/>
        <end position="112"/>
    </location>
</feature>
<feature type="transmembrane region" description="Helical" evidence="2">
    <location>
        <begin position="292"/>
        <end position="319"/>
    </location>
</feature>
<dbReference type="PANTHER" id="PTHR23524">
    <property type="entry name" value="TRANSPORTER, PUTATIVE (AFU_ORTHOLOGUE AFUA_8G04850)-RELATED"/>
    <property type="match status" value="1"/>
</dbReference>
<proteinExistence type="predicted"/>
<dbReference type="InterPro" id="IPR036259">
    <property type="entry name" value="MFS_trans_sf"/>
</dbReference>
<dbReference type="PANTHER" id="PTHR23524:SF1">
    <property type="entry name" value="MRH DOMAIN-CONTAINING PROTEIN-RELATED"/>
    <property type="match status" value="1"/>
</dbReference>
<dbReference type="InterPro" id="IPR011701">
    <property type="entry name" value="MFS"/>
</dbReference>
<feature type="transmembrane region" description="Helical" evidence="2">
    <location>
        <begin position="12"/>
        <end position="35"/>
    </location>
</feature>
<dbReference type="OrthoDB" id="18110at2759"/>
<keyword evidence="2" id="KW-0472">Membrane</keyword>
<feature type="transmembrane region" description="Helical" evidence="2">
    <location>
        <begin position="195"/>
        <end position="215"/>
    </location>
</feature>
<comment type="caution">
    <text evidence="3">The sequence shown here is derived from an EMBL/GenBank/DDBJ whole genome shotgun (WGS) entry which is preliminary data.</text>
</comment>
<keyword evidence="4" id="KW-1185">Reference proteome</keyword>
<feature type="transmembrane region" description="Helical" evidence="2">
    <location>
        <begin position="235"/>
        <end position="256"/>
    </location>
</feature>
<organism evidence="3 4">
    <name type="scientific">Debaryomyces fabryi</name>
    <dbReference type="NCBI Taxonomy" id="58627"/>
    <lineage>
        <taxon>Eukaryota</taxon>
        <taxon>Fungi</taxon>
        <taxon>Dikarya</taxon>
        <taxon>Ascomycota</taxon>
        <taxon>Saccharomycotina</taxon>
        <taxon>Pichiomycetes</taxon>
        <taxon>Debaryomycetaceae</taxon>
        <taxon>Debaryomyces</taxon>
    </lineage>
</organism>
<protein>
    <recommendedName>
        <fullName evidence="5">Major facilitator superfamily (MFS) profile domain-containing protein</fullName>
    </recommendedName>
</protein>
<dbReference type="Proteomes" id="UP000054251">
    <property type="component" value="Unassembled WGS sequence"/>
</dbReference>
<gene>
    <name evidence="3" type="ORF">AC631_02814</name>
</gene>
<dbReference type="Pfam" id="PF07690">
    <property type="entry name" value="MFS_1"/>
    <property type="match status" value="1"/>
</dbReference>
<evidence type="ECO:0000256" key="1">
    <source>
        <dbReference type="ARBA" id="ARBA00004141"/>
    </source>
</evidence>
<dbReference type="Gene3D" id="1.20.1250.20">
    <property type="entry name" value="MFS general substrate transporter like domains"/>
    <property type="match status" value="2"/>
</dbReference>
<dbReference type="GO" id="GO:0022857">
    <property type="term" value="F:transmembrane transporter activity"/>
    <property type="evidence" value="ECO:0007669"/>
    <property type="project" value="InterPro"/>
</dbReference>
<feature type="transmembrane region" description="Helical" evidence="2">
    <location>
        <begin position="474"/>
        <end position="494"/>
    </location>
</feature>
<feature type="transmembrane region" description="Helical" evidence="2">
    <location>
        <begin position="47"/>
        <end position="72"/>
    </location>
</feature>